<comment type="caution">
    <text evidence="2">The sequence shown here is derived from an EMBL/GenBank/DDBJ whole genome shotgun (WGS) entry which is preliminary data.</text>
</comment>
<evidence type="ECO:0000256" key="1">
    <source>
        <dbReference type="SAM" id="Phobius"/>
    </source>
</evidence>
<dbReference type="AlphaFoldDB" id="A0A7X0PHM9"/>
<feature type="transmembrane region" description="Helical" evidence="1">
    <location>
        <begin position="41"/>
        <end position="61"/>
    </location>
</feature>
<keyword evidence="1" id="KW-0472">Membrane</keyword>
<keyword evidence="1" id="KW-0812">Transmembrane</keyword>
<reference evidence="2 3" key="1">
    <citation type="submission" date="2020-08" db="EMBL/GenBank/DDBJ databases">
        <title>Functional genomics of gut bacteria from endangered species of beetles.</title>
        <authorList>
            <person name="Carlos-Shanley C."/>
        </authorList>
    </citation>
    <scope>NUCLEOTIDE SEQUENCE [LARGE SCALE GENOMIC DNA]</scope>
    <source>
        <strain evidence="2 3">S00198</strain>
    </source>
</reference>
<evidence type="ECO:0000313" key="2">
    <source>
        <dbReference type="EMBL" id="MBB6562100.1"/>
    </source>
</evidence>
<protein>
    <submittedName>
        <fullName evidence="2">Uncharacterized protein</fullName>
    </submittedName>
</protein>
<accession>A0A7X0PHM9</accession>
<evidence type="ECO:0000313" key="3">
    <source>
        <dbReference type="Proteomes" id="UP000575083"/>
    </source>
</evidence>
<name>A0A7X0PHM9_9BURK</name>
<organism evidence="2 3">
    <name type="scientific">Acidovorax soli</name>
    <dbReference type="NCBI Taxonomy" id="592050"/>
    <lineage>
        <taxon>Bacteria</taxon>
        <taxon>Pseudomonadati</taxon>
        <taxon>Pseudomonadota</taxon>
        <taxon>Betaproteobacteria</taxon>
        <taxon>Burkholderiales</taxon>
        <taxon>Comamonadaceae</taxon>
        <taxon>Acidovorax</taxon>
    </lineage>
</organism>
<keyword evidence="3" id="KW-1185">Reference proteome</keyword>
<proteinExistence type="predicted"/>
<keyword evidence="1" id="KW-1133">Transmembrane helix</keyword>
<dbReference type="RefSeq" id="WP_184861785.1">
    <property type="nucleotide sequence ID" value="NZ_JACHLK010000011.1"/>
</dbReference>
<dbReference type="EMBL" id="JACHLK010000011">
    <property type="protein sequence ID" value="MBB6562100.1"/>
    <property type="molecule type" value="Genomic_DNA"/>
</dbReference>
<dbReference type="Proteomes" id="UP000575083">
    <property type="component" value="Unassembled WGS sequence"/>
</dbReference>
<sequence>MHHNPNHIAAALFMFSGALIGAAVMAWLIPARERGLLDLRVGLAMGALIGYLGFRVIAYFVDVRSEPRGAAVDRKKA</sequence>
<gene>
    <name evidence="2" type="ORF">HNP48_004809</name>
</gene>
<feature type="transmembrane region" description="Helical" evidence="1">
    <location>
        <begin position="6"/>
        <end position="29"/>
    </location>
</feature>